<evidence type="ECO:0000313" key="5">
    <source>
        <dbReference type="Proteomes" id="UP000305067"/>
    </source>
</evidence>
<proteinExistence type="predicted"/>
<dbReference type="AlphaFoldDB" id="A0A5C3Q8G0"/>
<accession>A0A5C3Q8G0</accession>
<evidence type="ECO:0000256" key="2">
    <source>
        <dbReference type="SAM" id="Phobius"/>
    </source>
</evidence>
<evidence type="ECO:0000256" key="1">
    <source>
        <dbReference type="SAM" id="MobiDB-lite"/>
    </source>
</evidence>
<organism evidence="4 5">
    <name type="scientific">Pterulicium gracile</name>
    <dbReference type="NCBI Taxonomy" id="1884261"/>
    <lineage>
        <taxon>Eukaryota</taxon>
        <taxon>Fungi</taxon>
        <taxon>Dikarya</taxon>
        <taxon>Basidiomycota</taxon>
        <taxon>Agaricomycotina</taxon>
        <taxon>Agaricomycetes</taxon>
        <taxon>Agaricomycetidae</taxon>
        <taxon>Agaricales</taxon>
        <taxon>Pleurotineae</taxon>
        <taxon>Pterulaceae</taxon>
        <taxon>Pterulicium</taxon>
    </lineage>
</organism>
<dbReference type="OrthoDB" id="3242409at2759"/>
<keyword evidence="2" id="KW-1133">Transmembrane helix</keyword>
<evidence type="ECO:0000259" key="3">
    <source>
        <dbReference type="Pfam" id="PF20151"/>
    </source>
</evidence>
<protein>
    <recommendedName>
        <fullName evidence="3">DUF6533 domain-containing protein</fullName>
    </recommendedName>
</protein>
<dbReference type="InterPro" id="IPR045340">
    <property type="entry name" value="DUF6533"/>
</dbReference>
<reference evidence="4 5" key="1">
    <citation type="journal article" date="2019" name="Nat. Ecol. Evol.">
        <title>Megaphylogeny resolves global patterns of mushroom evolution.</title>
        <authorList>
            <person name="Varga T."/>
            <person name="Krizsan K."/>
            <person name="Foldi C."/>
            <person name="Dima B."/>
            <person name="Sanchez-Garcia M."/>
            <person name="Sanchez-Ramirez S."/>
            <person name="Szollosi G.J."/>
            <person name="Szarkandi J.G."/>
            <person name="Papp V."/>
            <person name="Albert L."/>
            <person name="Andreopoulos W."/>
            <person name="Angelini C."/>
            <person name="Antonin V."/>
            <person name="Barry K.W."/>
            <person name="Bougher N.L."/>
            <person name="Buchanan P."/>
            <person name="Buyck B."/>
            <person name="Bense V."/>
            <person name="Catcheside P."/>
            <person name="Chovatia M."/>
            <person name="Cooper J."/>
            <person name="Damon W."/>
            <person name="Desjardin D."/>
            <person name="Finy P."/>
            <person name="Geml J."/>
            <person name="Haridas S."/>
            <person name="Hughes K."/>
            <person name="Justo A."/>
            <person name="Karasinski D."/>
            <person name="Kautmanova I."/>
            <person name="Kiss B."/>
            <person name="Kocsube S."/>
            <person name="Kotiranta H."/>
            <person name="LaButti K.M."/>
            <person name="Lechner B.E."/>
            <person name="Liimatainen K."/>
            <person name="Lipzen A."/>
            <person name="Lukacs Z."/>
            <person name="Mihaltcheva S."/>
            <person name="Morgado L.N."/>
            <person name="Niskanen T."/>
            <person name="Noordeloos M.E."/>
            <person name="Ohm R.A."/>
            <person name="Ortiz-Santana B."/>
            <person name="Ovrebo C."/>
            <person name="Racz N."/>
            <person name="Riley R."/>
            <person name="Savchenko A."/>
            <person name="Shiryaev A."/>
            <person name="Soop K."/>
            <person name="Spirin V."/>
            <person name="Szebenyi C."/>
            <person name="Tomsovsky M."/>
            <person name="Tulloss R.E."/>
            <person name="Uehling J."/>
            <person name="Grigoriev I.V."/>
            <person name="Vagvolgyi C."/>
            <person name="Papp T."/>
            <person name="Martin F.M."/>
            <person name="Miettinen O."/>
            <person name="Hibbett D.S."/>
            <person name="Nagy L.G."/>
        </authorList>
    </citation>
    <scope>NUCLEOTIDE SEQUENCE [LARGE SCALE GENOMIC DNA]</scope>
    <source>
        <strain evidence="4 5">CBS 309.79</strain>
    </source>
</reference>
<feature type="transmembrane region" description="Helical" evidence="2">
    <location>
        <begin position="185"/>
        <end position="211"/>
    </location>
</feature>
<gene>
    <name evidence="4" type="ORF">BDV98DRAFT_606934</name>
</gene>
<evidence type="ECO:0000313" key="4">
    <source>
        <dbReference type="EMBL" id="TFK98374.1"/>
    </source>
</evidence>
<keyword evidence="2" id="KW-0472">Membrane</keyword>
<sequence>MDSTAAAAIAAAATRFLRFRIQWASIALLYYDYILTFGLEVKYIWRKKFNASTVLCDHWYRVIAAVSVLGRAAVVSDHIYAENVGCLRPELVDHRYLRYPRFCGRSPRYHLGSRGEMRRWFKDRNVGYPLFENVCGPDDLASSVDSLLAILTVVFECLSALLTFARCAMELRRSGGLSGAQKGSLFALILRQGVAYFALVGFLTGAGLVLIYEAPPNTFFSRMPNAFSLPVSCALTARFLLHLRQWDDKAVGATRPTAPGHSTTDLRFARPSQLTTENHSETADVPNWRAKFSKVMNLKDFEADPVPRAVRDIKRQAEREEQRNSRKERRFSVLAVEERQGPWELNRMTTI</sequence>
<name>A0A5C3Q8G0_9AGAR</name>
<feature type="domain" description="DUF6533" evidence="3">
    <location>
        <begin position="24"/>
        <end position="54"/>
    </location>
</feature>
<keyword evidence="2" id="KW-0812">Transmembrane</keyword>
<keyword evidence="5" id="KW-1185">Reference proteome</keyword>
<dbReference type="Pfam" id="PF20151">
    <property type="entry name" value="DUF6533"/>
    <property type="match status" value="1"/>
</dbReference>
<feature type="region of interest" description="Disordered" evidence="1">
    <location>
        <begin position="254"/>
        <end position="282"/>
    </location>
</feature>
<dbReference type="Proteomes" id="UP000305067">
    <property type="component" value="Unassembled WGS sequence"/>
</dbReference>
<dbReference type="EMBL" id="ML178840">
    <property type="protein sequence ID" value="TFK98374.1"/>
    <property type="molecule type" value="Genomic_DNA"/>
</dbReference>
<feature type="transmembrane region" description="Helical" evidence="2">
    <location>
        <begin position="147"/>
        <end position="165"/>
    </location>
</feature>
<feature type="transmembrane region" description="Helical" evidence="2">
    <location>
        <begin position="23"/>
        <end position="45"/>
    </location>
</feature>